<sequence>MDIKGAIDHETRCEHYRSANDRIAIKFYCCGEYFPCFKCHARFGCGEEGVVWPRNKFHHKAVLCGQCHVTLSINDYLASGYSCPACGEAFNPGCALHSHLYFGTN</sequence>
<keyword evidence="3" id="KW-0862">Zinc</keyword>
<keyword evidence="7" id="KW-1185">Reference proteome</keyword>
<dbReference type="EMBL" id="JBHTGR010000055">
    <property type="protein sequence ID" value="MFC7747736.1"/>
    <property type="molecule type" value="Genomic_DNA"/>
</dbReference>
<evidence type="ECO:0000256" key="3">
    <source>
        <dbReference type="ARBA" id="ARBA00022833"/>
    </source>
</evidence>
<dbReference type="InterPro" id="IPR016694">
    <property type="entry name" value="UCP017292"/>
</dbReference>
<keyword evidence="2" id="KW-0863">Zinc-finger</keyword>
<dbReference type="PROSITE" id="PS50157">
    <property type="entry name" value="ZINC_FINGER_C2H2_2"/>
    <property type="match status" value="1"/>
</dbReference>
<protein>
    <submittedName>
        <fullName evidence="6">CHY zinc finger protein</fullName>
    </submittedName>
</protein>
<accession>A0ABW2UV42</accession>
<reference evidence="7" key="1">
    <citation type="journal article" date="2019" name="Int. J. Syst. Evol. Microbiol.">
        <title>The Global Catalogue of Microorganisms (GCM) 10K type strain sequencing project: providing services to taxonomists for standard genome sequencing and annotation.</title>
        <authorList>
            <consortium name="The Broad Institute Genomics Platform"/>
            <consortium name="The Broad Institute Genome Sequencing Center for Infectious Disease"/>
            <person name="Wu L."/>
            <person name="Ma J."/>
        </authorList>
    </citation>
    <scope>NUCLEOTIDE SEQUENCE [LARGE SCALE GENOMIC DNA]</scope>
    <source>
        <strain evidence="7">JCM 30234</strain>
    </source>
</reference>
<dbReference type="InterPro" id="IPR013087">
    <property type="entry name" value="Znf_C2H2_type"/>
</dbReference>
<gene>
    <name evidence="6" type="ORF">ACFQU8_11120</name>
</gene>
<comment type="caution">
    <text evidence="6">The sequence shown here is derived from an EMBL/GenBank/DDBJ whole genome shotgun (WGS) entry which is preliminary data.</text>
</comment>
<dbReference type="PROSITE" id="PS51266">
    <property type="entry name" value="ZF_CHY"/>
    <property type="match status" value="1"/>
</dbReference>
<dbReference type="InterPro" id="IPR008913">
    <property type="entry name" value="Znf_CHY"/>
</dbReference>
<dbReference type="InterPro" id="IPR037274">
    <property type="entry name" value="Znf_CHY_sf"/>
</dbReference>
<evidence type="ECO:0000259" key="4">
    <source>
        <dbReference type="PROSITE" id="PS50157"/>
    </source>
</evidence>
<evidence type="ECO:0000256" key="2">
    <source>
        <dbReference type="ARBA" id="ARBA00022771"/>
    </source>
</evidence>
<dbReference type="Proteomes" id="UP001596620">
    <property type="component" value="Unassembled WGS sequence"/>
</dbReference>
<evidence type="ECO:0000313" key="6">
    <source>
        <dbReference type="EMBL" id="MFC7747736.1"/>
    </source>
</evidence>
<evidence type="ECO:0000256" key="1">
    <source>
        <dbReference type="ARBA" id="ARBA00022723"/>
    </source>
</evidence>
<keyword evidence="1" id="KW-0479">Metal-binding</keyword>
<organism evidence="6 7">
    <name type="scientific">Lentibacillus kimchii</name>
    <dbReference type="NCBI Taxonomy" id="1542911"/>
    <lineage>
        <taxon>Bacteria</taxon>
        <taxon>Bacillati</taxon>
        <taxon>Bacillota</taxon>
        <taxon>Bacilli</taxon>
        <taxon>Bacillales</taxon>
        <taxon>Bacillaceae</taxon>
        <taxon>Lentibacillus</taxon>
    </lineage>
</organism>
<dbReference type="PIRSF" id="PIRSF017292">
    <property type="entry name" value="UCP017292_Znf_CHY"/>
    <property type="match status" value="1"/>
</dbReference>
<dbReference type="RefSeq" id="WP_382359967.1">
    <property type="nucleotide sequence ID" value="NZ_JBHTGR010000055.1"/>
</dbReference>
<evidence type="ECO:0000313" key="7">
    <source>
        <dbReference type="Proteomes" id="UP001596620"/>
    </source>
</evidence>
<feature type="domain" description="CHY-type" evidence="5">
    <location>
        <begin position="6"/>
        <end position="88"/>
    </location>
</feature>
<name>A0ABW2UV42_9BACI</name>
<dbReference type="SUPFAM" id="SSF161219">
    <property type="entry name" value="CHY zinc finger-like"/>
    <property type="match status" value="1"/>
</dbReference>
<proteinExistence type="predicted"/>
<evidence type="ECO:0000259" key="5">
    <source>
        <dbReference type="PROSITE" id="PS51266"/>
    </source>
</evidence>
<feature type="domain" description="C2H2-type" evidence="4">
    <location>
        <begin position="81"/>
        <end position="105"/>
    </location>
</feature>